<dbReference type="InterPro" id="IPR045257">
    <property type="entry name" value="E2/Pdx1"/>
</dbReference>
<dbReference type="Proteomes" id="UP000186309">
    <property type="component" value="Chromosome"/>
</dbReference>
<evidence type="ECO:0000313" key="6">
    <source>
        <dbReference type="EMBL" id="APW59380.1"/>
    </source>
</evidence>
<dbReference type="EMBL" id="CP019082">
    <property type="protein sequence ID" value="APW59380.1"/>
    <property type="molecule type" value="Genomic_DNA"/>
</dbReference>
<evidence type="ECO:0000256" key="2">
    <source>
        <dbReference type="ARBA" id="ARBA00007317"/>
    </source>
</evidence>
<dbReference type="SUPFAM" id="SSF52777">
    <property type="entry name" value="CoA-dependent acyltransferases"/>
    <property type="match status" value="1"/>
</dbReference>
<name>A0A1U7CKB1_9BACT</name>
<dbReference type="Gene3D" id="2.40.50.100">
    <property type="match status" value="1"/>
</dbReference>
<evidence type="ECO:0000259" key="5">
    <source>
        <dbReference type="PROSITE" id="PS50968"/>
    </source>
</evidence>
<dbReference type="EC" id="2.3.1.-" evidence="4"/>
<dbReference type="Pfam" id="PF00198">
    <property type="entry name" value="2-oxoacid_dh"/>
    <property type="match status" value="1"/>
</dbReference>
<gene>
    <name evidence="6" type="primary">pdhC_1</name>
    <name evidence="6" type="ORF">BSF38_00803</name>
</gene>
<protein>
    <recommendedName>
        <fullName evidence="4">Dihydrolipoamide acetyltransferase component of pyruvate dehydrogenase complex</fullName>
        <ecNumber evidence="4">2.3.1.-</ecNumber>
    </recommendedName>
</protein>
<evidence type="ECO:0000256" key="1">
    <source>
        <dbReference type="ARBA" id="ARBA00001938"/>
    </source>
</evidence>
<keyword evidence="7" id="KW-1185">Reference proteome</keyword>
<organism evidence="6 7">
    <name type="scientific">Paludisphaera borealis</name>
    <dbReference type="NCBI Taxonomy" id="1387353"/>
    <lineage>
        <taxon>Bacteria</taxon>
        <taxon>Pseudomonadati</taxon>
        <taxon>Planctomycetota</taxon>
        <taxon>Planctomycetia</taxon>
        <taxon>Isosphaerales</taxon>
        <taxon>Isosphaeraceae</taxon>
        <taxon>Paludisphaera</taxon>
    </lineage>
</organism>
<sequence length="350" mass="37074">MRMPDLATTGSPMTLIRILATVGDAVTRGQTILEVETDKAVMNVESTVDGVLKSLAVEEGAEVVAGQVVAVFEVRQSGSAASIIQNVAPAPVLRASTATAVAKSPPAPVVATSDRVSFFARNRARREKAGASRWTRSLTLSVVERVVARRTQASKQTVPHFYLQTSVNAEGLVKRRAAAEASKPVWDAFFVIAAARALREHPRFGYRFDDDKLTPHGEGAIGVAVDLDGDLYTIAVDDPTGQDVEQVSDSIRAQVDRLKTGDPRGRQARPTSLTISNLGGSNVETFTAVVNTPEAAILAVGKIMPSAVVVDGQVVVQNRVNLTLSVDHRVAGGKAAAGFLGAIVRELESF</sequence>
<reference evidence="7" key="1">
    <citation type="submission" date="2016-12" db="EMBL/GenBank/DDBJ databases">
        <title>Comparative genomics of four Isosphaeraceae planctomycetes: a common pool of plasmids and glycoside hydrolase genes.</title>
        <authorList>
            <person name="Ivanova A."/>
        </authorList>
    </citation>
    <scope>NUCLEOTIDE SEQUENCE [LARGE SCALE GENOMIC DNA]</scope>
    <source>
        <strain evidence="7">PX4</strain>
    </source>
</reference>
<dbReference type="Gene3D" id="3.30.559.10">
    <property type="entry name" value="Chloramphenicol acetyltransferase-like domain"/>
    <property type="match status" value="1"/>
</dbReference>
<dbReference type="InterPro" id="IPR000089">
    <property type="entry name" value="Biotin_lipoyl"/>
</dbReference>
<dbReference type="AlphaFoldDB" id="A0A1U7CKB1"/>
<evidence type="ECO:0000256" key="3">
    <source>
        <dbReference type="ARBA" id="ARBA00022823"/>
    </source>
</evidence>
<dbReference type="PROSITE" id="PS00189">
    <property type="entry name" value="LIPOYL"/>
    <property type="match status" value="1"/>
</dbReference>
<dbReference type="InterPro" id="IPR001078">
    <property type="entry name" value="2-oxoacid_DH_actylTfrase"/>
</dbReference>
<keyword evidence="3 4" id="KW-0450">Lipoyl</keyword>
<dbReference type="STRING" id="1387353.BSF38_00803"/>
<keyword evidence="4 6" id="KW-0012">Acyltransferase</keyword>
<proteinExistence type="inferred from homology"/>
<evidence type="ECO:0000256" key="4">
    <source>
        <dbReference type="RuleBase" id="RU003423"/>
    </source>
</evidence>
<dbReference type="CDD" id="cd06849">
    <property type="entry name" value="lipoyl_domain"/>
    <property type="match status" value="1"/>
</dbReference>
<dbReference type="GO" id="GO:0045254">
    <property type="term" value="C:pyruvate dehydrogenase complex"/>
    <property type="evidence" value="ECO:0007669"/>
    <property type="project" value="InterPro"/>
</dbReference>
<accession>A0A1U7CKB1</accession>
<dbReference type="Pfam" id="PF00364">
    <property type="entry name" value="Biotin_lipoyl"/>
    <property type="match status" value="1"/>
</dbReference>
<dbReference type="GO" id="GO:0006086">
    <property type="term" value="P:pyruvate decarboxylation to acetyl-CoA"/>
    <property type="evidence" value="ECO:0007669"/>
    <property type="project" value="InterPro"/>
</dbReference>
<dbReference type="PANTHER" id="PTHR23151:SF90">
    <property type="entry name" value="DIHYDROLIPOYLLYSINE-RESIDUE ACETYLTRANSFERASE COMPONENT OF PYRUVATE DEHYDROGENASE COMPLEX, MITOCHONDRIAL-RELATED"/>
    <property type="match status" value="1"/>
</dbReference>
<dbReference type="PROSITE" id="PS50968">
    <property type="entry name" value="BIOTINYL_LIPOYL"/>
    <property type="match status" value="1"/>
</dbReference>
<evidence type="ECO:0000313" key="7">
    <source>
        <dbReference type="Proteomes" id="UP000186309"/>
    </source>
</evidence>
<dbReference type="InterPro" id="IPR023213">
    <property type="entry name" value="CAT-like_dom_sf"/>
</dbReference>
<dbReference type="SUPFAM" id="SSF51230">
    <property type="entry name" value="Single hybrid motif"/>
    <property type="match status" value="1"/>
</dbReference>
<dbReference type="InterPro" id="IPR011053">
    <property type="entry name" value="Single_hybrid_motif"/>
</dbReference>
<feature type="domain" description="Lipoyl-binding" evidence="5">
    <location>
        <begin position="1"/>
        <end position="73"/>
    </location>
</feature>
<dbReference type="KEGG" id="pbor:BSF38_00803"/>
<dbReference type="PANTHER" id="PTHR23151">
    <property type="entry name" value="DIHYDROLIPOAMIDE ACETYL/SUCCINYL-TRANSFERASE-RELATED"/>
    <property type="match status" value="1"/>
</dbReference>
<comment type="similarity">
    <text evidence="2 4">Belongs to the 2-oxoacid dehydrogenase family.</text>
</comment>
<keyword evidence="4 6" id="KW-0808">Transferase</keyword>
<comment type="cofactor">
    <cofactor evidence="1 4">
        <name>(R)-lipoate</name>
        <dbReference type="ChEBI" id="CHEBI:83088"/>
    </cofactor>
</comment>
<keyword evidence="6" id="KW-0670">Pyruvate</keyword>
<dbReference type="GO" id="GO:0016746">
    <property type="term" value="F:acyltransferase activity"/>
    <property type="evidence" value="ECO:0007669"/>
    <property type="project" value="UniProtKB-KW"/>
</dbReference>
<dbReference type="InterPro" id="IPR003016">
    <property type="entry name" value="2-oxoA_DH_lipoyl-BS"/>
</dbReference>